<gene>
    <name evidence="1" type="ORF">JKP88DRAFT_199093</name>
</gene>
<proteinExistence type="predicted"/>
<dbReference type="AlphaFoldDB" id="A0A836CEE2"/>
<organism evidence="1 2">
    <name type="scientific">Tribonema minus</name>
    <dbReference type="NCBI Taxonomy" id="303371"/>
    <lineage>
        <taxon>Eukaryota</taxon>
        <taxon>Sar</taxon>
        <taxon>Stramenopiles</taxon>
        <taxon>Ochrophyta</taxon>
        <taxon>PX clade</taxon>
        <taxon>Xanthophyceae</taxon>
        <taxon>Tribonematales</taxon>
        <taxon>Tribonemataceae</taxon>
        <taxon>Tribonema</taxon>
    </lineage>
</organism>
<dbReference type="EMBL" id="JAFCMP010000224">
    <property type="protein sequence ID" value="KAG5182697.1"/>
    <property type="molecule type" value="Genomic_DNA"/>
</dbReference>
<sequence>MVPLQLYRTLQQVASLLPDVEHWPEAAALLRNQRFDKKPMKVTFNAYSDRVSTGQAGQEGASPSGLQTMRYLTRNDIISNVDSLRFELDYLIREREKGEAGDADTADLSKYMRAVLSGFEAYFKLLPREDVAAAVGS</sequence>
<evidence type="ECO:0000313" key="2">
    <source>
        <dbReference type="Proteomes" id="UP000664859"/>
    </source>
</evidence>
<dbReference type="Proteomes" id="UP000664859">
    <property type="component" value="Unassembled WGS sequence"/>
</dbReference>
<name>A0A836CEE2_9STRA</name>
<keyword evidence="2" id="KW-1185">Reference proteome</keyword>
<comment type="caution">
    <text evidence="1">The sequence shown here is derived from an EMBL/GenBank/DDBJ whole genome shotgun (WGS) entry which is preliminary data.</text>
</comment>
<reference evidence="1" key="1">
    <citation type="submission" date="2021-02" db="EMBL/GenBank/DDBJ databases">
        <title>First Annotated Genome of the Yellow-green Alga Tribonema minus.</title>
        <authorList>
            <person name="Mahan K.M."/>
        </authorList>
    </citation>
    <scope>NUCLEOTIDE SEQUENCE</scope>
    <source>
        <strain evidence="1">UTEX B ZZ1240</strain>
    </source>
</reference>
<evidence type="ECO:0000313" key="1">
    <source>
        <dbReference type="EMBL" id="KAG5182697.1"/>
    </source>
</evidence>
<protein>
    <submittedName>
        <fullName evidence="1">Uncharacterized protein</fullName>
    </submittedName>
</protein>
<dbReference type="OrthoDB" id="202221at2759"/>
<accession>A0A836CEE2</accession>